<accession>A0A8X6QQJ8</accession>
<organism evidence="1 2">
    <name type="scientific">Nephila pilipes</name>
    <name type="common">Giant wood spider</name>
    <name type="synonym">Nephila maculata</name>
    <dbReference type="NCBI Taxonomy" id="299642"/>
    <lineage>
        <taxon>Eukaryota</taxon>
        <taxon>Metazoa</taxon>
        <taxon>Ecdysozoa</taxon>
        <taxon>Arthropoda</taxon>
        <taxon>Chelicerata</taxon>
        <taxon>Arachnida</taxon>
        <taxon>Araneae</taxon>
        <taxon>Araneomorphae</taxon>
        <taxon>Entelegynae</taxon>
        <taxon>Araneoidea</taxon>
        <taxon>Nephilidae</taxon>
        <taxon>Nephila</taxon>
    </lineage>
</organism>
<proteinExistence type="predicted"/>
<comment type="caution">
    <text evidence="1">The sequence shown here is derived from an EMBL/GenBank/DDBJ whole genome shotgun (WGS) entry which is preliminary data.</text>
</comment>
<sequence>MAAFPSASESLNEAIQLITKKIKTTKRNYKKQANSKRTVSKPNKILNENLTYDYFLLQKRNISLQCRLEDQPNPGKVISVVSDRHSWPTSATYGSSQLLNWRQQQ</sequence>
<keyword evidence="2" id="KW-1185">Reference proteome</keyword>
<reference evidence="1" key="1">
    <citation type="submission" date="2020-08" db="EMBL/GenBank/DDBJ databases">
        <title>Multicomponent nature underlies the extraordinary mechanical properties of spider dragline silk.</title>
        <authorList>
            <person name="Kono N."/>
            <person name="Nakamura H."/>
            <person name="Mori M."/>
            <person name="Yoshida Y."/>
            <person name="Ohtoshi R."/>
            <person name="Malay A.D."/>
            <person name="Moran D.A.P."/>
            <person name="Tomita M."/>
            <person name="Numata K."/>
            <person name="Arakawa K."/>
        </authorList>
    </citation>
    <scope>NUCLEOTIDE SEQUENCE</scope>
</reference>
<evidence type="ECO:0000313" key="1">
    <source>
        <dbReference type="EMBL" id="GFU39407.1"/>
    </source>
</evidence>
<name>A0A8X6QQJ8_NEPPI</name>
<protein>
    <submittedName>
        <fullName evidence="1">Uncharacterized protein</fullName>
    </submittedName>
</protein>
<dbReference type="AlphaFoldDB" id="A0A8X6QQJ8"/>
<dbReference type="Proteomes" id="UP000887013">
    <property type="component" value="Unassembled WGS sequence"/>
</dbReference>
<gene>
    <name evidence="1" type="ORF">NPIL_332581</name>
</gene>
<dbReference type="EMBL" id="BMAW01131411">
    <property type="protein sequence ID" value="GFU39407.1"/>
    <property type="molecule type" value="Genomic_DNA"/>
</dbReference>
<evidence type="ECO:0000313" key="2">
    <source>
        <dbReference type="Proteomes" id="UP000887013"/>
    </source>
</evidence>